<sequence>MPLQLSWAAVGAYCQHETGKNAGHFGHHSHEHQASKAETSKQSDSGEGVAVDGDCGLCHYSALKILGQDILCLTRCPVPSAPESTPAFFRTHIPPGPERPNWFAAL</sequence>
<organism evidence="2 3">
    <name type="scientific">Zoogloea ramigera</name>
    <dbReference type="NCBI Taxonomy" id="350"/>
    <lineage>
        <taxon>Bacteria</taxon>
        <taxon>Pseudomonadati</taxon>
        <taxon>Pseudomonadota</taxon>
        <taxon>Betaproteobacteria</taxon>
        <taxon>Rhodocyclales</taxon>
        <taxon>Zoogloeaceae</taxon>
        <taxon>Zoogloea</taxon>
    </lineage>
</organism>
<reference evidence="2 3" key="1">
    <citation type="submission" date="2019-06" db="EMBL/GenBank/DDBJ databases">
        <title>Whole genome shotgun sequence of Zoogloea ramigera NBRC 15342.</title>
        <authorList>
            <person name="Hosoyama A."/>
            <person name="Uohara A."/>
            <person name="Ohji S."/>
            <person name="Ichikawa N."/>
        </authorList>
    </citation>
    <scope>NUCLEOTIDE SEQUENCE [LARGE SCALE GENOMIC DNA]</scope>
    <source>
        <strain evidence="2 3">NBRC 15342</strain>
    </source>
</reference>
<dbReference type="Proteomes" id="UP000318422">
    <property type="component" value="Unassembled WGS sequence"/>
</dbReference>
<feature type="compositionally biased region" description="Basic and acidic residues" evidence="1">
    <location>
        <begin position="31"/>
        <end position="41"/>
    </location>
</feature>
<evidence type="ECO:0008006" key="4">
    <source>
        <dbReference type="Google" id="ProtNLM"/>
    </source>
</evidence>
<proteinExistence type="predicted"/>
<name>A0A4Y4CWG5_ZOORA</name>
<evidence type="ECO:0000313" key="2">
    <source>
        <dbReference type="EMBL" id="GEC97248.1"/>
    </source>
</evidence>
<gene>
    <name evidence="2" type="ORF">ZRA01_33210</name>
</gene>
<accession>A0A4Y4CWG5</accession>
<evidence type="ECO:0000313" key="3">
    <source>
        <dbReference type="Proteomes" id="UP000318422"/>
    </source>
</evidence>
<feature type="region of interest" description="Disordered" evidence="1">
    <location>
        <begin position="21"/>
        <end position="48"/>
    </location>
</feature>
<dbReference type="EMBL" id="BJNV01000072">
    <property type="protein sequence ID" value="GEC97248.1"/>
    <property type="molecule type" value="Genomic_DNA"/>
</dbReference>
<evidence type="ECO:0000256" key="1">
    <source>
        <dbReference type="SAM" id="MobiDB-lite"/>
    </source>
</evidence>
<comment type="caution">
    <text evidence="2">The sequence shown here is derived from an EMBL/GenBank/DDBJ whole genome shotgun (WGS) entry which is preliminary data.</text>
</comment>
<keyword evidence="3" id="KW-1185">Reference proteome</keyword>
<protein>
    <recommendedName>
        <fullName evidence="4">Cobalt-zinc-cadmium resistance protein</fullName>
    </recommendedName>
</protein>
<dbReference type="AlphaFoldDB" id="A0A4Y4CWG5"/>